<dbReference type="GeneTree" id="ENSGT00950000182849"/>
<dbReference type="SMART" id="SM00228">
    <property type="entry name" value="PDZ"/>
    <property type="match status" value="2"/>
</dbReference>
<dbReference type="GO" id="GO:0072659">
    <property type="term" value="P:protein localization to plasma membrane"/>
    <property type="evidence" value="ECO:0007669"/>
    <property type="project" value="TreeGrafter"/>
</dbReference>
<evidence type="ECO:0000259" key="2">
    <source>
        <dbReference type="PROSITE" id="PS50106"/>
    </source>
</evidence>
<reference evidence="3 4" key="1">
    <citation type="journal article" date="2014" name="Nat. Genet.">
        <title>Whole-genome sequence of a flatfish provides insights into ZW sex chromosome evolution and adaptation to a benthic lifestyle.</title>
        <authorList>
            <person name="Chen S."/>
            <person name="Zhang G."/>
            <person name="Shao C."/>
            <person name="Huang Q."/>
            <person name="Liu G."/>
            <person name="Zhang P."/>
            <person name="Song W."/>
            <person name="An N."/>
            <person name="Chalopin D."/>
            <person name="Volff J.N."/>
            <person name="Hong Y."/>
            <person name="Li Q."/>
            <person name="Sha Z."/>
            <person name="Zhou H."/>
            <person name="Xie M."/>
            <person name="Yu Q."/>
            <person name="Liu Y."/>
            <person name="Xiang H."/>
            <person name="Wang N."/>
            <person name="Wu K."/>
            <person name="Yang C."/>
            <person name="Zhou Q."/>
            <person name="Liao X."/>
            <person name="Yang L."/>
            <person name="Hu Q."/>
            <person name="Zhang J."/>
            <person name="Meng L."/>
            <person name="Jin L."/>
            <person name="Tian Y."/>
            <person name="Lian J."/>
            <person name="Yang J."/>
            <person name="Miao G."/>
            <person name="Liu S."/>
            <person name="Liang Z."/>
            <person name="Yan F."/>
            <person name="Li Y."/>
            <person name="Sun B."/>
            <person name="Zhang H."/>
            <person name="Zhang J."/>
            <person name="Zhu Y."/>
            <person name="Du M."/>
            <person name="Zhao Y."/>
            <person name="Schartl M."/>
            <person name="Tang Q."/>
            <person name="Wang J."/>
        </authorList>
    </citation>
    <scope>NUCLEOTIDE SEQUENCE</scope>
</reference>
<dbReference type="GO" id="GO:0016324">
    <property type="term" value="C:apical plasma membrane"/>
    <property type="evidence" value="ECO:0007669"/>
    <property type="project" value="TreeGrafter"/>
</dbReference>
<proteinExistence type="predicted"/>
<dbReference type="CDD" id="cd06768">
    <property type="entry name" value="PDZ_NHERF-like"/>
    <property type="match status" value="1"/>
</dbReference>
<evidence type="ECO:0000313" key="3">
    <source>
        <dbReference type="Ensembl" id="ENSCSEP00000004808.1"/>
    </source>
</evidence>
<evidence type="ECO:0000256" key="1">
    <source>
        <dbReference type="ARBA" id="ARBA00022737"/>
    </source>
</evidence>
<dbReference type="AlphaFoldDB" id="A0A3P8UNM8"/>
<sequence length="351" mass="40696">MSNYSSLVPKLCYLKRMEGQSFGFYMRVDQTHHSFEVRGVERWSPAECSGLKDGDRLLEVNEEYVADKDFYTVSVLKCWKISFHPESVIVHFHRSFFTETLSVEQVLPTFYILCIHANLHKKVIYICVFSPPAGDEEDSVLRRTSVSPGVEKRRPDSSLVPKLCYLKRMEGQSFGFYMRVDQTHHSFEVRGVERWSPAESGMEDGDLLLAVNGEPVESSQHEDIVQLIRKSGDEVTLTTMSIPGRDFYRACLCSPAVGPFSTAVPRGPIIYWLRSVNTTNSPQTFKNEVRNLFYEPELRYLNKKNTRHLQFISVYFLHIIFKILIKKNSNSKKFTLLHRQSFQTGHYFYLL</sequence>
<accession>A0A3P8UNM8</accession>
<dbReference type="InterPro" id="IPR036034">
    <property type="entry name" value="PDZ_sf"/>
</dbReference>
<dbReference type="Ensembl" id="ENSCSET00000004864.1">
    <property type="protein sequence ID" value="ENSCSEP00000004808.1"/>
    <property type="gene ID" value="ENSCSEG00000003104.1"/>
</dbReference>
<dbReference type="InterPro" id="IPR001478">
    <property type="entry name" value="PDZ"/>
</dbReference>
<protein>
    <recommendedName>
        <fullName evidence="2">PDZ domain-containing protein</fullName>
    </recommendedName>
</protein>
<feature type="domain" description="PDZ" evidence="2">
    <location>
        <begin position="163"/>
        <end position="243"/>
    </location>
</feature>
<dbReference type="InParanoid" id="A0A3P8UNM8"/>
<organism evidence="3 4">
    <name type="scientific">Cynoglossus semilaevis</name>
    <name type="common">Tongue sole</name>
    <dbReference type="NCBI Taxonomy" id="244447"/>
    <lineage>
        <taxon>Eukaryota</taxon>
        <taxon>Metazoa</taxon>
        <taxon>Chordata</taxon>
        <taxon>Craniata</taxon>
        <taxon>Vertebrata</taxon>
        <taxon>Euteleostomi</taxon>
        <taxon>Actinopterygii</taxon>
        <taxon>Neopterygii</taxon>
        <taxon>Teleostei</taxon>
        <taxon>Neoteleostei</taxon>
        <taxon>Acanthomorphata</taxon>
        <taxon>Carangaria</taxon>
        <taxon>Pleuronectiformes</taxon>
        <taxon>Pleuronectoidei</taxon>
        <taxon>Cynoglossidae</taxon>
        <taxon>Cynoglossinae</taxon>
        <taxon>Cynoglossus</taxon>
    </lineage>
</organism>
<dbReference type="SUPFAM" id="SSF50156">
    <property type="entry name" value="PDZ domain-like"/>
    <property type="match status" value="2"/>
</dbReference>
<dbReference type="InterPro" id="IPR051067">
    <property type="entry name" value="NHER"/>
</dbReference>
<dbReference type="PANTHER" id="PTHR14191:SF3">
    <property type="entry name" value="NA(+)_H(+) EXCHANGE REGULATORY COFACTOR-LIKE PROTEIN NRFL-1"/>
    <property type="match status" value="1"/>
</dbReference>
<dbReference type="STRING" id="244447.ENSCSEP00000004808"/>
<dbReference type="Gene3D" id="2.30.42.10">
    <property type="match status" value="2"/>
</dbReference>
<name>A0A3P8UNM8_CYNSE</name>
<dbReference type="PANTHER" id="PTHR14191">
    <property type="entry name" value="PDZ DOMAIN CONTAINING PROTEIN"/>
    <property type="match status" value="1"/>
</dbReference>
<reference evidence="3" key="3">
    <citation type="submission" date="2025-09" db="UniProtKB">
        <authorList>
            <consortium name="Ensembl"/>
        </authorList>
    </citation>
    <scope>IDENTIFICATION</scope>
</reference>
<dbReference type="GO" id="GO:0043495">
    <property type="term" value="F:protein-membrane adaptor activity"/>
    <property type="evidence" value="ECO:0007669"/>
    <property type="project" value="TreeGrafter"/>
</dbReference>
<dbReference type="Pfam" id="PF00595">
    <property type="entry name" value="PDZ"/>
    <property type="match status" value="2"/>
</dbReference>
<keyword evidence="4" id="KW-1185">Reference proteome</keyword>
<reference evidence="3" key="2">
    <citation type="submission" date="2025-08" db="UniProtKB">
        <authorList>
            <consortium name="Ensembl"/>
        </authorList>
    </citation>
    <scope>IDENTIFICATION</scope>
</reference>
<evidence type="ECO:0000313" key="4">
    <source>
        <dbReference type="Proteomes" id="UP000265120"/>
    </source>
</evidence>
<dbReference type="Proteomes" id="UP000265120">
    <property type="component" value="Chromosome 4"/>
</dbReference>
<keyword evidence="1" id="KW-0677">Repeat</keyword>
<dbReference type="PROSITE" id="PS50106">
    <property type="entry name" value="PDZ"/>
    <property type="match status" value="1"/>
</dbReference>